<accession>A0A9D3RZH0</accession>
<dbReference type="SUPFAM" id="SSF56219">
    <property type="entry name" value="DNase I-like"/>
    <property type="match status" value="1"/>
</dbReference>
<evidence type="ECO:0000313" key="2">
    <source>
        <dbReference type="Proteomes" id="UP001044222"/>
    </source>
</evidence>
<dbReference type="PANTHER" id="PTHR46670">
    <property type="entry name" value="ENDO/EXONUCLEASE/PHOSPHATASE DOMAIN-CONTAINING PROTEIN"/>
    <property type="match status" value="1"/>
</dbReference>
<sequence length="154" mass="16792">TFHVIVLYRPPGPLGSFLDELDTFLSSLPEDGTPAILLGDFNLPPETSQLSRVASLLQSFALSLSSSPPTHKAARSSPPCPWLTESLRSSRTSLRAAERKWRKSRSSDDLTAYHTLLATFTSALTSAKASFFQSKISACVSNPRKLFSTFSSLL</sequence>
<keyword evidence="2" id="KW-1185">Reference proteome</keyword>
<dbReference type="AlphaFoldDB" id="A0A9D3RZH0"/>
<name>A0A9D3RZH0_ANGAN</name>
<protein>
    <recommendedName>
        <fullName evidence="3">Endonuclease/exonuclease/phosphatase domain-containing protein</fullName>
    </recommendedName>
</protein>
<evidence type="ECO:0008006" key="3">
    <source>
        <dbReference type="Google" id="ProtNLM"/>
    </source>
</evidence>
<proteinExistence type="predicted"/>
<organism evidence="1 2">
    <name type="scientific">Anguilla anguilla</name>
    <name type="common">European freshwater eel</name>
    <name type="synonym">Muraena anguilla</name>
    <dbReference type="NCBI Taxonomy" id="7936"/>
    <lineage>
        <taxon>Eukaryota</taxon>
        <taxon>Metazoa</taxon>
        <taxon>Chordata</taxon>
        <taxon>Craniata</taxon>
        <taxon>Vertebrata</taxon>
        <taxon>Euteleostomi</taxon>
        <taxon>Actinopterygii</taxon>
        <taxon>Neopterygii</taxon>
        <taxon>Teleostei</taxon>
        <taxon>Anguilliformes</taxon>
        <taxon>Anguillidae</taxon>
        <taxon>Anguilla</taxon>
    </lineage>
</organism>
<feature type="non-terminal residue" evidence="1">
    <location>
        <position position="154"/>
    </location>
</feature>
<reference evidence="1" key="1">
    <citation type="submission" date="2021-01" db="EMBL/GenBank/DDBJ databases">
        <title>A chromosome-scale assembly of European eel, Anguilla anguilla.</title>
        <authorList>
            <person name="Henkel C."/>
            <person name="Jong-Raadsen S.A."/>
            <person name="Dufour S."/>
            <person name="Weltzien F.-A."/>
            <person name="Palstra A.P."/>
            <person name="Pelster B."/>
            <person name="Spaink H.P."/>
            <person name="Van Den Thillart G.E."/>
            <person name="Jansen H."/>
            <person name="Zahm M."/>
            <person name="Klopp C."/>
            <person name="Cedric C."/>
            <person name="Louis A."/>
            <person name="Berthelot C."/>
            <person name="Parey E."/>
            <person name="Roest Crollius H."/>
            <person name="Montfort J."/>
            <person name="Robinson-Rechavi M."/>
            <person name="Bucao C."/>
            <person name="Bouchez O."/>
            <person name="Gislard M."/>
            <person name="Lluch J."/>
            <person name="Milhes M."/>
            <person name="Lampietro C."/>
            <person name="Lopez Roques C."/>
            <person name="Donnadieu C."/>
            <person name="Braasch I."/>
            <person name="Desvignes T."/>
            <person name="Postlethwait J."/>
            <person name="Bobe J."/>
            <person name="Guiguen Y."/>
            <person name="Dirks R."/>
        </authorList>
    </citation>
    <scope>NUCLEOTIDE SEQUENCE</scope>
    <source>
        <strain evidence="1">Tag_6206</strain>
        <tissue evidence="1">Liver</tissue>
    </source>
</reference>
<feature type="non-terminal residue" evidence="1">
    <location>
        <position position="1"/>
    </location>
</feature>
<dbReference type="InterPro" id="IPR036691">
    <property type="entry name" value="Endo/exonu/phosph_ase_sf"/>
</dbReference>
<dbReference type="Gene3D" id="3.60.10.10">
    <property type="entry name" value="Endonuclease/exonuclease/phosphatase"/>
    <property type="match status" value="1"/>
</dbReference>
<comment type="caution">
    <text evidence="1">The sequence shown here is derived from an EMBL/GenBank/DDBJ whole genome shotgun (WGS) entry which is preliminary data.</text>
</comment>
<gene>
    <name evidence="1" type="ORF">ANANG_G00122110</name>
</gene>
<evidence type="ECO:0000313" key="1">
    <source>
        <dbReference type="EMBL" id="KAG5847076.1"/>
    </source>
</evidence>
<dbReference type="Proteomes" id="UP001044222">
    <property type="component" value="Chromosome 6"/>
</dbReference>
<dbReference type="EMBL" id="JAFIRN010000006">
    <property type="protein sequence ID" value="KAG5847076.1"/>
    <property type="molecule type" value="Genomic_DNA"/>
</dbReference>
<dbReference type="PANTHER" id="PTHR46670:SF3">
    <property type="entry name" value="ENDONUCLEASE_EXONUCLEASE_PHOSPHATASE DOMAIN-CONTAINING PROTEIN"/>
    <property type="match status" value="1"/>
</dbReference>